<keyword evidence="2" id="KW-1185">Reference proteome</keyword>
<proteinExistence type="predicted"/>
<name>A0A7W7AGB3_9SPHN</name>
<evidence type="ECO:0000313" key="1">
    <source>
        <dbReference type="EMBL" id="MBB4615720.1"/>
    </source>
</evidence>
<gene>
    <name evidence="1" type="ORF">GGR37_004024</name>
</gene>
<comment type="caution">
    <text evidence="1">The sequence shown here is derived from an EMBL/GenBank/DDBJ whole genome shotgun (WGS) entry which is preliminary data.</text>
</comment>
<accession>A0A7W7AGB3</accession>
<organism evidence="1 2">
    <name type="scientific">Novosphingobium taihuense</name>
    <dbReference type="NCBI Taxonomy" id="260085"/>
    <lineage>
        <taxon>Bacteria</taxon>
        <taxon>Pseudomonadati</taxon>
        <taxon>Pseudomonadota</taxon>
        <taxon>Alphaproteobacteria</taxon>
        <taxon>Sphingomonadales</taxon>
        <taxon>Sphingomonadaceae</taxon>
        <taxon>Novosphingobium</taxon>
    </lineage>
</organism>
<reference evidence="1 2" key="1">
    <citation type="submission" date="2020-08" db="EMBL/GenBank/DDBJ databases">
        <title>Genomic Encyclopedia of Type Strains, Phase IV (KMG-IV): sequencing the most valuable type-strain genomes for metagenomic binning, comparative biology and taxonomic classification.</title>
        <authorList>
            <person name="Goeker M."/>
        </authorList>
    </citation>
    <scope>NUCLEOTIDE SEQUENCE [LARGE SCALE GENOMIC DNA]</scope>
    <source>
        <strain evidence="1 2">DSM 17507</strain>
    </source>
</reference>
<dbReference type="AlphaFoldDB" id="A0A7W7AGB3"/>
<dbReference type="Proteomes" id="UP000538566">
    <property type="component" value="Unassembled WGS sequence"/>
</dbReference>
<sequence length="57" mass="6757">MSDRYFRLMERHQKLDEALRIARDLLDVLRLRSLKCAVKARLAALFLRRPEAFLATV</sequence>
<evidence type="ECO:0000313" key="2">
    <source>
        <dbReference type="Proteomes" id="UP000538566"/>
    </source>
</evidence>
<protein>
    <submittedName>
        <fullName evidence="1">Uncharacterized protein</fullName>
    </submittedName>
</protein>
<dbReference type="EMBL" id="JACHOA010000011">
    <property type="protein sequence ID" value="MBB4615720.1"/>
    <property type="molecule type" value="Genomic_DNA"/>
</dbReference>
<dbReference type="RefSeq" id="WP_144907846.1">
    <property type="nucleotide sequence ID" value="NZ_JACHOA010000011.1"/>
</dbReference>